<proteinExistence type="predicted"/>
<dbReference type="InterPro" id="IPR005835">
    <property type="entry name" value="NTP_transferase_dom"/>
</dbReference>
<dbReference type="InterPro" id="IPR050486">
    <property type="entry name" value="Mannose-1P_guanyltransferase"/>
</dbReference>
<dbReference type="PANTHER" id="PTHR22572">
    <property type="entry name" value="SUGAR-1-PHOSPHATE GUANYL TRANSFERASE"/>
    <property type="match status" value="1"/>
</dbReference>
<dbReference type="SUPFAM" id="SSF53448">
    <property type="entry name" value="Nucleotide-diphospho-sugar transferases"/>
    <property type="match status" value="1"/>
</dbReference>
<dbReference type="Pfam" id="PF00483">
    <property type="entry name" value="NTP_transferase"/>
    <property type="match status" value="1"/>
</dbReference>
<organism evidence="2 3">
    <name type="scientific">Agrobacterium larrymoorei</name>
    <dbReference type="NCBI Taxonomy" id="160699"/>
    <lineage>
        <taxon>Bacteria</taxon>
        <taxon>Pseudomonadati</taxon>
        <taxon>Pseudomonadota</taxon>
        <taxon>Alphaproteobacteria</taxon>
        <taxon>Hyphomicrobiales</taxon>
        <taxon>Rhizobiaceae</taxon>
        <taxon>Rhizobium/Agrobacterium group</taxon>
        <taxon>Agrobacterium</taxon>
    </lineage>
</organism>
<dbReference type="CDD" id="cd04183">
    <property type="entry name" value="GT2_BcE_like"/>
    <property type="match status" value="1"/>
</dbReference>
<dbReference type="AlphaFoldDB" id="A0AAF0KDN8"/>
<dbReference type="Proteomes" id="UP000298664">
    <property type="component" value="Chromosome Circular"/>
</dbReference>
<dbReference type="PIRSF" id="PIRSF028162">
    <property type="entry name" value="BcbE_prd"/>
    <property type="match status" value="1"/>
</dbReference>
<name>A0AAF0KDN8_9HYPH</name>
<evidence type="ECO:0000259" key="1">
    <source>
        <dbReference type="Pfam" id="PF00483"/>
    </source>
</evidence>
<gene>
    <name evidence="2" type="ORF">CFBP5477_014560</name>
</gene>
<reference evidence="2" key="1">
    <citation type="submission" date="2023-05" db="EMBL/GenBank/DDBJ databases">
        <title>Complete genome sequence of Agrobacterium larrymoorei CFBP5477.</title>
        <authorList>
            <person name="Yen H.-C."/>
            <person name="Chou L."/>
            <person name="Lin Y.-C."/>
            <person name="Lai E.-M."/>
            <person name="Kuo C.-H."/>
        </authorList>
    </citation>
    <scope>NUCLEOTIDE SEQUENCE</scope>
    <source>
        <strain evidence="2">CFBP5477</strain>
    </source>
</reference>
<dbReference type="EMBL" id="CP124733">
    <property type="protein sequence ID" value="WHA41006.1"/>
    <property type="molecule type" value="Genomic_DNA"/>
</dbReference>
<dbReference type="InterPro" id="IPR029044">
    <property type="entry name" value="Nucleotide-diphossugar_trans"/>
</dbReference>
<evidence type="ECO:0000313" key="3">
    <source>
        <dbReference type="Proteomes" id="UP000298664"/>
    </source>
</evidence>
<evidence type="ECO:0000313" key="2">
    <source>
        <dbReference type="EMBL" id="WHA41006.1"/>
    </source>
</evidence>
<dbReference type="Gene3D" id="3.90.550.10">
    <property type="entry name" value="Spore Coat Polysaccharide Biosynthesis Protein SpsA, Chain A"/>
    <property type="match status" value="1"/>
</dbReference>
<feature type="domain" description="Nucleotidyl transferase" evidence="1">
    <location>
        <begin position="20"/>
        <end position="193"/>
    </location>
</feature>
<dbReference type="RefSeq" id="WP_137393009.1">
    <property type="nucleotide sequence ID" value="NZ_CP124733.1"/>
</dbReference>
<dbReference type="InterPro" id="IPR016873">
    <property type="entry name" value="Caps_polysacc_synth_BcbE_prd"/>
</dbReference>
<accession>A0AAF0KDN8</accession>
<protein>
    <submittedName>
        <fullName evidence="2">Glycosyltransferase family 2 protein</fullName>
    </submittedName>
</protein>
<sequence>MNILFLSAGEPKIDAAESYPTALVEINGVPLVQRQIEQCAPITDRQVILALQEKELRRYHLEKVVQLIDTDAKVVSVQGGTQGAACTALLASHLIDNDKPLLILNGDEFLNISFEQVLQYFASRKLDGGTVTFKSVHPRYSFVRLDEQGLVVEAVEKDPISDNATAGFYYFSKGSDFVRAAKNAIRKDARHNGMFYICPVFNELILDGKKVGTFPIDIKDFYPIKSNRQLNEFSAFASDHA</sequence>